<dbReference type="PANTHER" id="PTHR43788">
    <property type="entry name" value="DNA2/NAM7 HELICASE FAMILY MEMBER"/>
    <property type="match status" value="1"/>
</dbReference>
<dbReference type="InterPro" id="IPR041677">
    <property type="entry name" value="DNA2/NAM7_AAA_11"/>
</dbReference>
<evidence type="ECO:0000259" key="1">
    <source>
        <dbReference type="Pfam" id="PF13086"/>
    </source>
</evidence>
<name>A0A382TNX9_9ZZZZ</name>
<dbReference type="InterPro" id="IPR050534">
    <property type="entry name" value="Coronavir_polyprotein_1ab"/>
</dbReference>
<sequence length="300" mass="34368">RKGLRPMYYRDIELELNGAQIKLSPSQSRWSLTPEVYNYISEVVTMDDPRKMTEEIFENAAIRLKQGISLSEALYAETLSLQGGDLEEYIQLSPFQPLNSNWIIFASKDQFGRFDIHLGRDYKKLKDYCSSGKTDMAMGGLEIFEKKSKKETYSDQELYSIVDLDESQRKCVQALMSDRPLTVITGPPGTGKSQVVVSALLNAHANKKTALFVSNNNQAVEVVRERLESFQEDMPMFIRAGSRKFSNMEETLNEIMMIISDFEPNKDRIKNLKKKSQEIYKAIEEIDEYLATGHPEEITE</sequence>
<accession>A0A382TNX9</accession>
<organism evidence="2">
    <name type="scientific">marine metagenome</name>
    <dbReference type="NCBI Taxonomy" id="408172"/>
    <lineage>
        <taxon>unclassified sequences</taxon>
        <taxon>metagenomes</taxon>
        <taxon>ecological metagenomes</taxon>
    </lineage>
</organism>
<feature type="non-terminal residue" evidence="2">
    <location>
        <position position="300"/>
    </location>
</feature>
<dbReference type="Pfam" id="PF13086">
    <property type="entry name" value="AAA_11"/>
    <property type="match status" value="1"/>
</dbReference>
<dbReference type="AlphaFoldDB" id="A0A382TNX9"/>
<dbReference type="EMBL" id="UINC01138073">
    <property type="protein sequence ID" value="SVD23796.1"/>
    <property type="molecule type" value="Genomic_DNA"/>
</dbReference>
<protein>
    <recommendedName>
        <fullName evidence="1">DNA2/NAM7 helicase helicase domain-containing protein</fullName>
    </recommendedName>
</protein>
<gene>
    <name evidence="2" type="ORF">METZ01_LOCUS376650</name>
</gene>
<dbReference type="SUPFAM" id="SSF52540">
    <property type="entry name" value="P-loop containing nucleoside triphosphate hydrolases"/>
    <property type="match status" value="1"/>
</dbReference>
<evidence type="ECO:0000313" key="2">
    <source>
        <dbReference type="EMBL" id="SVD23796.1"/>
    </source>
</evidence>
<feature type="non-terminal residue" evidence="2">
    <location>
        <position position="1"/>
    </location>
</feature>
<dbReference type="Gene3D" id="3.40.50.300">
    <property type="entry name" value="P-loop containing nucleotide triphosphate hydrolases"/>
    <property type="match status" value="1"/>
</dbReference>
<proteinExistence type="predicted"/>
<reference evidence="2" key="1">
    <citation type="submission" date="2018-05" db="EMBL/GenBank/DDBJ databases">
        <authorList>
            <person name="Lanie J.A."/>
            <person name="Ng W.-L."/>
            <person name="Kazmierczak K.M."/>
            <person name="Andrzejewski T.M."/>
            <person name="Davidsen T.M."/>
            <person name="Wayne K.J."/>
            <person name="Tettelin H."/>
            <person name="Glass J.I."/>
            <person name="Rusch D."/>
            <person name="Podicherti R."/>
            <person name="Tsui H.-C.T."/>
            <person name="Winkler M.E."/>
        </authorList>
    </citation>
    <scope>NUCLEOTIDE SEQUENCE</scope>
</reference>
<dbReference type="GO" id="GO:0043139">
    <property type="term" value="F:5'-3' DNA helicase activity"/>
    <property type="evidence" value="ECO:0007669"/>
    <property type="project" value="TreeGrafter"/>
</dbReference>
<feature type="domain" description="DNA2/NAM7 helicase helicase" evidence="1">
    <location>
        <begin position="164"/>
        <end position="284"/>
    </location>
</feature>
<dbReference type="InterPro" id="IPR027417">
    <property type="entry name" value="P-loop_NTPase"/>
</dbReference>
<dbReference type="PANTHER" id="PTHR43788:SF8">
    <property type="entry name" value="DNA-BINDING PROTEIN SMUBP-2"/>
    <property type="match status" value="1"/>
</dbReference>